<dbReference type="GeneID" id="5487724"/>
<dbReference type="InParanoid" id="A7ENW9"/>
<organism evidence="1 2">
    <name type="scientific">Sclerotinia sclerotiorum (strain ATCC 18683 / 1980 / Ss-1)</name>
    <name type="common">White mold</name>
    <name type="synonym">Whetzelinia sclerotiorum</name>
    <dbReference type="NCBI Taxonomy" id="665079"/>
    <lineage>
        <taxon>Eukaryota</taxon>
        <taxon>Fungi</taxon>
        <taxon>Dikarya</taxon>
        <taxon>Ascomycota</taxon>
        <taxon>Pezizomycotina</taxon>
        <taxon>Leotiomycetes</taxon>
        <taxon>Helotiales</taxon>
        <taxon>Sclerotiniaceae</taxon>
        <taxon>Sclerotinia</taxon>
    </lineage>
</organism>
<proteinExistence type="predicted"/>
<evidence type="ECO:0000313" key="2">
    <source>
        <dbReference type="Proteomes" id="UP000001312"/>
    </source>
</evidence>
<reference evidence="2" key="1">
    <citation type="journal article" date="2011" name="PLoS Genet.">
        <title>Genomic analysis of the necrotrophic fungal pathogens Sclerotinia sclerotiorum and Botrytis cinerea.</title>
        <authorList>
            <person name="Amselem J."/>
            <person name="Cuomo C.A."/>
            <person name="van Kan J.A."/>
            <person name="Viaud M."/>
            <person name="Benito E.P."/>
            <person name="Couloux A."/>
            <person name="Coutinho P.M."/>
            <person name="de Vries R.P."/>
            <person name="Dyer P.S."/>
            <person name="Fillinger S."/>
            <person name="Fournier E."/>
            <person name="Gout L."/>
            <person name="Hahn M."/>
            <person name="Kohn L."/>
            <person name="Lapalu N."/>
            <person name="Plummer K.M."/>
            <person name="Pradier J.M."/>
            <person name="Quevillon E."/>
            <person name="Sharon A."/>
            <person name="Simon A."/>
            <person name="ten Have A."/>
            <person name="Tudzynski B."/>
            <person name="Tudzynski P."/>
            <person name="Wincker P."/>
            <person name="Andrew M."/>
            <person name="Anthouard V."/>
            <person name="Beever R.E."/>
            <person name="Beffa R."/>
            <person name="Benoit I."/>
            <person name="Bouzid O."/>
            <person name="Brault B."/>
            <person name="Chen Z."/>
            <person name="Choquer M."/>
            <person name="Collemare J."/>
            <person name="Cotton P."/>
            <person name="Danchin E.G."/>
            <person name="Da Silva C."/>
            <person name="Gautier A."/>
            <person name="Giraud C."/>
            <person name="Giraud T."/>
            <person name="Gonzalez C."/>
            <person name="Grossetete S."/>
            <person name="Guldener U."/>
            <person name="Henrissat B."/>
            <person name="Howlett B.J."/>
            <person name="Kodira C."/>
            <person name="Kretschmer M."/>
            <person name="Lappartient A."/>
            <person name="Leroch M."/>
            <person name="Levis C."/>
            <person name="Mauceli E."/>
            <person name="Neuveglise C."/>
            <person name="Oeser B."/>
            <person name="Pearson M."/>
            <person name="Poulain J."/>
            <person name="Poussereau N."/>
            <person name="Quesneville H."/>
            <person name="Rascle C."/>
            <person name="Schumacher J."/>
            <person name="Segurens B."/>
            <person name="Sexton A."/>
            <person name="Silva E."/>
            <person name="Sirven C."/>
            <person name="Soanes D.M."/>
            <person name="Talbot N.J."/>
            <person name="Templeton M."/>
            <person name="Yandava C."/>
            <person name="Yarden O."/>
            <person name="Zeng Q."/>
            <person name="Rollins J.A."/>
            <person name="Lebrun M.H."/>
            <person name="Dickman M."/>
        </authorList>
    </citation>
    <scope>NUCLEOTIDE SEQUENCE [LARGE SCALE GENOMIC DNA]</scope>
    <source>
        <strain evidence="2">ATCC 18683 / 1980 / Ss-1</strain>
    </source>
</reference>
<name>A7ENW9_SCLS1</name>
<gene>
    <name evidence="1" type="ORF">SS1G_07018</name>
</gene>
<accession>A7ENW9</accession>
<dbReference type="Proteomes" id="UP000001312">
    <property type="component" value="Unassembled WGS sequence"/>
</dbReference>
<dbReference type="EMBL" id="CH476629">
    <property type="protein sequence ID" value="EDO04535.1"/>
    <property type="molecule type" value="Genomic_DNA"/>
</dbReference>
<keyword evidence="2" id="KW-1185">Reference proteome</keyword>
<dbReference type="RefSeq" id="XP_001591572.1">
    <property type="nucleotide sequence ID" value="XM_001591522.1"/>
</dbReference>
<dbReference type="HOGENOM" id="CLU_2401011_0_0_1"/>
<evidence type="ECO:0000313" key="1">
    <source>
        <dbReference type="EMBL" id="EDO04535.1"/>
    </source>
</evidence>
<sequence length="93" mass="10942">MIVIARPNEWARLVLMLNELLIDATTWRDASLDKVDVCKMDGPKREVDDHKRRKLGIVRKSRNYFLYKKGYRNESEILVRIEIKIDIVEVKGG</sequence>
<protein>
    <submittedName>
        <fullName evidence="1">Uncharacterized protein</fullName>
    </submittedName>
</protein>
<dbReference type="AlphaFoldDB" id="A7ENW9"/>
<dbReference type="KEGG" id="ssl:SS1G_07018"/>